<dbReference type="InterPro" id="IPR013783">
    <property type="entry name" value="Ig-like_fold"/>
</dbReference>
<dbReference type="InterPro" id="IPR044669">
    <property type="entry name" value="YneE/VCCN1/2-like"/>
</dbReference>
<dbReference type="GeneID" id="25738485"/>
<evidence type="ECO:0000256" key="1">
    <source>
        <dbReference type="ARBA" id="ARBA00004651"/>
    </source>
</evidence>
<keyword evidence="11" id="KW-1185">Reference proteome</keyword>
<organism evidence="10 11">
    <name type="scientific">Monoraphidium neglectum</name>
    <dbReference type="NCBI Taxonomy" id="145388"/>
    <lineage>
        <taxon>Eukaryota</taxon>
        <taxon>Viridiplantae</taxon>
        <taxon>Chlorophyta</taxon>
        <taxon>core chlorophytes</taxon>
        <taxon>Chlorophyceae</taxon>
        <taxon>CS clade</taxon>
        <taxon>Sphaeropleales</taxon>
        <taxon>Selenastraceae</taxon>
        <taxon>Monoraphidium</taxon>
    </lineage>
</organism>
<feature type="transmembrane region" description="Helical" evidence="9">
    <location>
        <begin position="64"/>
        <end position="81"/>
    </location>
</feature>
<evidence type="ECO:0000256" key="5">
    <source>
        <dbReference type="ARBA" id="ARBA00022989"/>
    </source>
</evidence>
<dbReference type="AlphaFoldDB" id="A0A0D2MP99"/>
<name>A0A0D2MP99_9CHLO</name>
<feature type="region of interest" description="Disordered" evidence="8">
    <location>
        <begin position="317"/>
        <end position="341"/>
    </location>
</feature>
<feature type="transmembrane region" description="Helical" evidence="9">
    <location>
        <begin position="229"/>
        <end position="249"/>
    </location>
</feature>
<evidence type="ECO:0000256" key="2">
    <source>
        <dbReference type="ARBA" id="ARBA00022448"/>
    </source>
</evidence>
<dbReference type="OrthoDB" id="506538at2759"/>
<feature type="compositionally biased region" description="Low complexity" evidence="8">
    <location>
        <begin position="317"/>
        <end position="335"/>
    </location>
</feature>
<evidence type="ECO:0000256" key="8">
    <source>
        <dbReference type="SAM" id="MobiDB-lite"/>
    </source>
</evidence>
<dbReference type="Proteomes" id="UP000054498">
    <property type="component" value="Unassembled WGS sequence"/>
</dbReference>
<dbReference type="SUPFAM" id="SSF51445">
    <property type="entry name" value="(Trans)glycosidases"/>
    <property type="match status" value="1"/>
</dbReference>
<evidence type="ECO:0000256" key="9">
    <source>
        <dbReference type="SAM" id="Phobius"/>
    </source>
</evidence>
<protein>
    <recommendedName>
        <fullName evidence="12">Glycosyl hydrolase family 13 catalytic domain-containing protein</fullName>
    </recommendedName>
</protein>
<evidence type="ECO:0000256" key="4">
    <source>
        <dbReference type="ARBA" id="ARBA00022692"/>
    </source>
</evidence>
<feature type="transmembrane region" description="Helical" evidence="9">
    <location>
        <begin position="21"/>
        <end position="44"/>
    </location>
</feature>
<keyword evidence="5 9" id="KW-1133">Transmembrane helix</keyword>
<evidence type="ECO:0000256" key="3">
    <source>
        <dbReference type="ARBA" id="ARBA00022475"/>
    </source>
</evidence>
<reference evidence="10 11" key="1">
    <citation type="journal article" date="2013" name="BMC Genomics">
        <title>Reconstruction of the lipid metabolism for the microalga Monoraphidium neglectum from its genome sequence reveals characteristics suitable for biofuel production.</title>
        <authorList>
            <person name="Bogen C."/>
            <person name="Al-Dilaimi A."/>
            <person name="Albersmeier A."/>
            <person name="Wichmann J."/>
            <person name="Grundmann M."/>
            <person name="Rupp O."/>
            <person name="Lauersen K.J."/>
            <person name="Blifernez-Klassen O."/>
            <person name="Kalinowski J."/>
            <person name="Goesmann A."/>
            <person name="Mussgnug J.H."/>
            <person name="Kruse O."/>
        </authorList>
    </citation>
    <scope>NUCLEOTIDE SEQUENCE [LARGE SCALE GENOMIC DNA]</scope>
    <source>
        <strain evidence="10 11">SAG 48.87</strain>
    </source>
</reference>
<feature type="region of interest" description="Disordered" evidence="8">
    <location>
        <begin position="447"/>
        <end position="491"/>
    </location>
</feature>
<keyword evidence="6" id="KW-0406">Ion transport</keyword>
<evidence type="ECO:0000256" key="7">
    <source>
        <dbReference type="ARBA" id="ARBA00023136"/>
    </source>
</evidence>
<dbReference type="Gene3D" id="3.20.20.80">
    <property type="entry name" value="Glycosidases"/>
    <property type="match status" value="1"/>
</dbReference>
<keyword evidence="2" id="KW-0813">Transport</keyword>
<evidence type="ECO:0008006" key="12">
    <source>
        <dbReference type="Google" id="ProtNLM"/>
    </source>
</evidence>
<dbReference type="Gene3D" id="2.60.40.10">
    <property type="entry name" value="Immunoglobulins"/>
    <property type="match status" value="1"/>
</dbReference>
<evidence type="ECO:0000313" key="10">
    <source>
        <dbReference type="EMBL" id="KIZ02352.1"/>
    </source>
</evidence>
<dbReference type="KEGG" id="mng:MNEG_5608"/>
<dbReference type="GO" id="GO:0005886">
    <property type="term" value="C:plasma membrane"/>
    <property type="evidence" value="ECO:0007669"/>
    <property type="project" value="UniProtKB-SubCell"/>
</dbReference>
<keyword evidence="4 9" id="KW-0812">Transmembrane</keyword>
<dbReference type="InterPro" id="IPR014756">
    <property type="entry name" value="Ig_E-set"/>
</dbReference>
<evidence type="ECO:0000256" key="6">
    <source>
        <dbReference type="ARBA" id="ARBA00023065"/>
    </source>
</evidence>
<comment type="subcellular location">
    <subcellularLocation>
        <location evidence="1">Cell membrane</location>
        <topology evidence="1">Multi-pass membrane protein</topology>
    </subcellularLocation>
</comment>
<dbReference type="GO" id="GO:0005254">
    <property type="term" value="F:chloride channel activity"/>
    <property type="evidence" value="ECO:0007669"/>
    <property type="project" value="InterPro"/>
</dbReference>
<keyword evidence="3" id="KW-1003">Cell membrane</keyword>
<accession>A0A0D2MP99</accession>
<gene>
    <name evidence="10" type="ORF">MNEG_5608</name>
</gene>
<dbReference type="PANTHER" id="PTHR33281">
    <property type="entry name" value="UPF0187 PROTEIN YNEE"/>
    <property type="match status" value="1"/>
</dbReference>
<feature type="compositionally biased region" description="Low complexity" evidence="8">
    <location>
        <begin position="462"/>
        <end position="481"/>
    </location>
</feature>
<evidence type="ECO:0000313" key="11">
    <source>
        <dbReference type="Proteomes" id="UP000054498"/>
    </source>
</evidence>
<dbReference type="Pfam" id="PF25539">
    <property type="entry name" value="Bestrophin_2"/>
    <property type="match status" value="1"/>
</dbReference>
<dbReference type="SUPFAM" id="SSF81296">
    <property type="entry name" value="E set domains"/>
    <property type="match status" value="1"/>
</dbReference>
<keyword evidence="7 9" id="KW-0472">Membrane</keyword>
<dbReference type="RefSeq" id="XP_013901371.1">
    <property type="nucleotide sequence ID" value="XM_014045917.1"/>
</dbReference>
<dbReference type="PANTHER" id="PTHR33281:SF19">
    <property type="entry name" value="VOLTAGE-DEPENDENT ANION CHANNEL-FORMING PROTEIN YNEE"/>
    <property type="match status" value="1"/>
</dbReference>
<proteinExistence type="predicted"/>
<sequence length="641" mass="69687">MTPADWDAHLSWRRHCIEPRVFVRVFRMLSVVELWVLSVTLAAALYAHHLQPLPGWPVAVSKDYMVVFTLTSFALALLMVFRTNTAHARWWEARIATGRWLNVVRNTNRMLLAWADAPRDAAAVREFRRWSAALTPAACAYLCRKDAYWEHCQGLLSPAEIAWLAGCDNPPVKVMAIMSRLLKRTGLSAIERAEVEREICAFDIALGALERITRQAIPMAYTRHTSRFIIAYLTFLPFGLFAYLGWLVLPTMMALTFLLVGIENIGVQIENPVRVLPMHRFCVGNKTAALSMGQHDWKVQEVLEAALGAAEAAGWEQAAAQQQQQPQQHSQGWQGTASKDACFVPPAPGARGASLAVPPMTRARPTRCCVASPRDAPPAPIASAPAAGTVLPLHDLAPANNSRPDPIPLEQAPLGLTYYSDGSATFRVWAPHAASVQLLASRTRAAPLGATPNPHPEALGLDAPAPDHGPNAAAAAAAAAADEAEGEQTPLARSGDIWGAALPAGALPPGSAYQLLLSTPDGRLLRRRDPYARQTDYGSEWCYAVDPAQYEWKARAWSQPPFDQYMIYEMHVGSFTPEGTLAAAAEKLAHVASVGFTAVQLMPLAEHSDAWGYNPRQLMSLHGAYGSPDVSKAGAVRHCVV</sequence>
<dbReference type="InterPro" id="IPR017853">
    <property type="entry name" value="GH"/>
</dbReference>
<dbReference type="EMBL" id="KK101068">
    <property type="protein sequence ID" value="KIZ02352.1"/>
    <property type="molecule type" value="Genomic_DNA"/>
</dbReference>